<dbReference type="RefSeq" id="WP_133827619.1">
    <property type="nucleotide sequence ID" value="NZ_BAABHR010000033.1"/>
</dbReference>
<keyword evidence="4" id="KW-1185">Reference proteome</keyword>
<dbReference type="OrthoDB" id="9808942at2"/>
<feature type="region of interest" description="Disordered" evidence="2">
    <location>
        <begin position="151"/>
        <end position="171"/>
    </location>
</feature>
<dbReference type="PANTHER" id="PTHR34297:SF3">
    <property type="entry name" value="ALKALINE SHOCK PROTEIN 23"/>
    <property type="match status" value="1"/>
</dbReference>
<dbReference type="EMBL" id="SNYO01000004">
    <property type="protein sequence ID" value="TDQ58836.1"/>
    <property type="molecule type" value="Genomic_DNA"/>
</dbReference>
<dbReference type="AlphaFoldDB" id="A0A4R6VAD8"/>
<evidence type="ECO:0000256" key="2">
    <source>
        <dbReference type="SAM" id="MobiDB-lite"/>
    </source>
</evidence>
<dbReference type="Pfam" id="PF03780">
    <property type="entry name" value="Asp23"/>
    <property type="match status" value="1"/>
</dbReference>
<feature type="region of interest" description="Disordered" evidence="2">
    <location>
        <begin position="1"/>
        <end position="43"/>
    </location>
</feature>
<dbReference type="Proteomes" id="UP000295705">
    <property type="component" value="Unassembled WGS sequence"/>
</dbReference>
<name>A0A4R6VAD8_9PSEU</name>
<evidence type="ECO:0000313" key="3">
    <source>
        <dbReference type="EMBL" id="TDQ58836.1"/>
    </source>
</evidence>
<feature type="compositionally biased region" description="Low complexity" evidence="2">
    <location>
        <begin position="1"/>
        <end position="31"/>
    </location>
</feature>
<reference evidence="3 4" key="1">
    <citation type="submission" date="2019-03" db="EMBL/GenBank/DDBJ databases">
        <title>Genomic Encyclopedia of Type Strains, Phase IV (KMG-IV): sequencing the most valuable type-strain genomes for metagenomic binning, comparative biology and taxonomic classification.</title>
        <authorList>
            <person name="Goeker M."/>
        </authorList>
    </citation>
    <scope>NUCLEOTIDE SEQUENCE [LARGE SCALE GENOMIC DNA]</scope>
    <source>
        <strain evidence="3 4">DSM 45775</strain>
    </source>
</reference>
<comment type="similarity">
    <text evidence="1">Belongs to the asp23 family.</text>
</comment>
<accession>A0A4R6VAD8</accession>
<dbReference type="InterPro" id="IPR005531">
    <property type="entry name" value="Asp23"/>
</dbReference>
<sequence length="171" mass="17234">MSTPSPTPRTATPSPATTSPATTPATSPTTAGGSPLESTRGRTTIGDGVVAKVAGLAARQVDGVHGFGTSAARAFGAITERIPGGRSSTTQGVSVEVGERQAAVDLTIVVDYGVAIADLARAIRRNVITAVQQMTGLEVVEVNVNVVDLHVPGDDTDGDDDTASTAAARVR</sequence>
<gene>
    <name evidence="3" type="ORF">EV188_104583</name>
</gene>
<organism evidence="3 4">
    <name type="scientific">Actinomycetospora succinea</name>
    <dbReference type="NCBI Taxonomy" id="663603"/>
    <lineage>
        <taxon>Bacteria</taxon>
        <taxon>Bacillati</taxon>
        <taxon>Actinomycetota</taxon>
        <taxon>Actinomycetes</taxon>
        <taxon>Pseudonocardiales</taxon>
        <taxon>Pseudonocardiaceae</taxon>
        <taxon>Actinomycetospora</taxon>
    </lineage>
</organism>
<protein>
    <submittedName>
        <fullName evidence="3">Putative alkaline shock family protein YloU</fullName>
    </submittedName>
</protein>
<proteinExistence type="inferred from homology"/>
<comment type="caution">
    <text evidence="3">The sequence shown here is derived from an EMBL/GenBank/DDBJ whole genome shotgun (WGS) entry which is preliminary data.</text>
</comment>
<evidence type="ECO:0000256" key="1">
    <source>
        <dbReference type="ARBA" id="ARBA00005721"/>
    </source>
</evidence>
<dbReference type="PANTHER" id="PTHR34297">
    <property type="entry name" value="HYPOTHETICAL CYTOSOLIC PROTEIN-RELATED"/>
    <property type="match status" value="1"/>
</dbReference>
<evidence type="ECO:0000313" key="4">
    <source>
        <dbReference type="Proteomes" id="UP000295705"/>
    </source>
</evidence>